<name>A0AAD9SKP6_PHOAM</name>
<evidence type="ECO:0000313" key="3">
    <source>
        <dbReference type="Proteomes" id="UP001265746"/>
    </source>
</evidence>
<keyword evidence="1" id="KW-0732">Signal</keyword>
<dbReference type="EMBL" id="JAUJFL010000002">
    <property type="protein sequence ID" value="KAK2610728.1"/>
    <property type="molecule type" value="Genomic_DNA"/>
</dbReference>
<dbReference type="AlphaFoldDB" id="A0AAD9SKP6"/>
<accession>A0AAD9SKP6</accession>
<comment type="caution">
    <text evidence="2">The sequence shown here is derived from an EMBL/GenBank/DDBJ whole genome shotgun (WGS) entry which is preliminary data.</text>
</comment>
<gene>
    <name evidence="2" type="ORF">N8I77_004134</name>
</gene>
<proteinExistence type="predicted"/>
<sequence length="108" mass="11257">MKFTTAAATLFAGLAAAAPSTKAARSEYVHLTFWAAADNTVTYDVPIDGSSTTIYSELSFTSISADSPGNTVCHSYGVDGSDTVLYGSASDVPIGPPQEQTYATCQYL</sequence>
<organism evidence="2 3">
    <name type="scientific">Phomopsis amygdali</name>
    <name type="common">Fusicoccum amygdali</name>
    <dbReference type="NCBI Taxonomy" id="1214568"/>
    <lineage>
        <taxon>Eukaryota</taxon>
        <taxon>Fungi</taxon>
        <taxon>Dikarya</taxon>
        <taxon>Ascomycota</taxon>
        <taxon>Pezizomycotina</taxon>
        <taxon>Sordariomycetes</taxon>
        <taxon>Sordariomycetidae</taxon>
        <taxon>Diaporthales</taxon>
        <taxon>Diaporthaceae</taxon>
        <taxon>Diaporthe</taxon>
    </lineage>
</organism>
<dbReference type="Proteomes" id="UP001265746">
    <property type="component" value="Unassembled WGS sequence"/>
</dbReference>
<evidence type="ECO:0000313" key="2">
    <source>
        <dbReference type="EMBL" id="KAK2610728.1"/>
    </source>
</evidence>
<feature type="chain" id="PRO_5042250215" evidence="1">
    <location>
        <begin position="24"/>
        <end position="108"/>
    </location>
</feature>
<feature type="signal peptide" evidence="1">
    <location>
        <begin position="1"/>
        <end position="23"/>
    </location>
</feature>
<protein>
    <submittedName>
        <fullName evidence="2">Uncharacterized protein</fullName>
    </submittedName>
</protein>
<keyword evidence="3" id="KW-1185">Reference proteome</keyword>
<evidence type="ECO:0000256" key="1">
    <source>
        <dbReference type="SAM" id="SignalP"/>
    </source>
</evidence>
<reference evidence="2" key="1">
    <citation type="submission" date="2023-06" db="EMBL/GenBank/DDBJ databases">
        <authorList>
            <person name="Noh H."/>
        </authorList>
    </citation>
    <scope>NUCLEOTIDE SEQUENCE</scope>
    <source>
        <strain evidence="2">DUCC20226</strain>
    </source>
</reference>